<keyword evidence="1" id="KW-0812">Transmembrane</keyword>
<dbReference type="InterPro" id="IPR024515">
    <property type="entry name" value="DUF3397"/>
</dbReference>
<keyword evidence="1" id="KW-1133">Transmembrane helix</keyword>
<feature type="transmembrane region" description="Helical" evidence="1">
    <location>
        <begin position="97"/>
        <end position="119"/>
    </location>
</feature>
<dbReference type="Pfam" id="PF11877">
    <property type="entry name" value="DUF3397"/>
    <property type="match status" value="1"/>
</dbReference>
<keyword evidence="1" id="KW-0472">Membrane</keyword>
<dbReference type="Proteomes" id="UP000515800">
    <property type="component" value="Chromosome"/>
</dbReference>
<accession>A0A7G9T655</accession>
<organism evidence="2 3">
    <name type="scientific">Weissella diestrammenae</name>
    <dbReference type="NCBI Taxonomy" id="1162633"/>
    <lineage>
        <taxon>Bacteria</taxon>
        <taxon>Bacillati</taxon>
        <taxon>Bacillota</taxon>
        <taxon>Bacilli</taxon>
        <taxon>Lactobacillales</taxon>
        <taxon>Lactobacillaceae</taxon>
        <taxon>Weissella</taxon>
    </lineage>
</organism>
<dbReference type="KEGG" id="wdi:H9L19_01395"/>
<proteinExistence type="predicted"/>
<evidence type="ECO:0000313" key="3">
    <source>
        <dbReference type="Proteomes" id="UP000515800"/>
    </source>
</evidence>
<dbReference type="RefSeq" id="WP_187529412.1">
    <property type="nucleotide sequence ID" value="NZ_CP060724.1"/>
</dbReference>
<gene>
    <name evidence="2" type="ORF">H9L19_01395</name>
</gene>
<dbReference type="EMBL" id="CP060724">
    <property type="protein sequence ID" value="QNN75580.1"/>
    <property type="molecule type" value="Genomic_DNA"/>
</dbReference>
<evidence type="ECO:0000256" key="1">
    <source>
        <dbReference type="SAM" id="Phobius"/>
    </source>
</evidence>
<dbReference type="AlphaFoldDB" id="A0A7G9T655"/>
<feature type="transmembrane region" description="Helical" evidence="1">
    <location>
        <begin position="6"/>
        <end position="28"/>
    </location>
</feature>
<protein>
    <submittedName>
        <fullName evidence="2">DUF3397 family protein</fullName>
    </submittedName>
</protein>
<evidence type="ECO:0000313" key="2">
    <source>
        <dbReference type="EMBL" id="QNN75580.1"/>
    </source>
</evidence>
<name>A0A7G9T655_9LACO</name>
<reference evidence="2 3" key="1">
    <citation type="submission" date="2020-08" db="EMBL/GenBank/DDBJ databases">
        <title>Genome sequence of Weissella diestrammenae KACC 16890T.</title>
        <authorList>
            <person name="Hyun D.-W."/>
            <person name="Bae J.-W."/>
        </authorList>
    </citation>
    <scope>NUCLEOTIDE SEQUENCE [LARGE SCALE GENOMIC DNA]</scope>
    <source>
        <strain evidence="2 3">KACC 16890</strain>
    </source>
</reference>
<keyword evidence="3" id="KW-1185">Reference proteome</keyword>
<feature type="transmembrane region" description="Helical" evidence="1">
    <location>
        <begin position="65"/>
        <end position="85"/>
    </location>
</feature>
<sequence length="122" mass="14424">MLSFLDWKAGLGILVIVWGILLFSQRIGLKNLMPTQIKTFDLMIPLIWWEIGAITFQNWQHAFVPYMWLTFILWGMAVVIYQAFVRQNYTLRRFVVLWWRIIGLVSLLILIVCVVAVLLKLR</sequence>